<reference evidence="11 12" key="1">
    <citation type="submission" date="2019-04" db="EMBL/GenBank/DDBJ databases">
        <title>Cohnella sp. nov. isolated from preserved vegetables.</title>
        <authorList>
            <person name="Lin S.-Y."/>
            <person name="Hung M.-H."/>
            <person name="Young C.-C."/>
        </authorList>
    </citation>
    <scope>NUCLEOTIDE SEQUENCE [LARGE SCALE GENOMIC DNA]</scope>
    <source>
        <strain evidence="11 12">CC-MHH1044</strain>
    </source>
</reference>
<feature type="domain" description="HTH araC/xylS-type" evidence="9">
    <location>
        <begin position="435"/>
        <end position="533"/>
    </location>
</feature>
<feature type="modified residue" description="4-aspartylphosphate" evidence="8">
    <location>
        <position position="54"/>
    </location>
</feature>
<keyword evidence="4" id="KW-0902">Two-component regulatory system</keyword>
<dbReference type="InterPro" id="IPR009057">
    <property type="entry name" value="Homeodomain-like_sf"/>
</dbReference>
<dbReference type="SMART" id="SM00342">
    <property type="entry name" value="HTH_ARAC"/>
    <property type="match status" value="1"/>
</dbReference>
<dbReference type="Pfam" id="PF12833">
    <property type="entry name" value="HTH_18"/>
    <property type="match status" value="1"/>
</dbReference>
<dbReference type="OrthoDB" id="159632at2"/>
<protein>
    <submittedName>
        <fullName evidence="11">Response regulator</fullName>
    </submittedName>
</protein>
<dbReference type="SUPFAM" id="SSF46689">
    <property type="entry name" value="Homeodomain-like"/>
    <property type="match status" value="2"/>
</dbReference>
<dbReference type="GO" id="GO:0003700">
    <property type="term" value="F:DNA-binding transcription factor activity"/>
    <property type="evidence" value="ECO:0007669"/>
    <property type="project" value="InterPro"/>
</dbReference>
<gene>
    <name evidence="11" type="ORF">E6C55_06975</name>
</gene>
<dbReference type="PANTHER" id="PTHR42713:SF3">
    <property type="entry name" value="TRANSCRIPTIONAL REGULATORY PROTEIN HPTR"/>
    <property type="match status" value="1"/>
</dbReference>
<dbReference type="Proteomes" id="UP000310636">
    <property type="component" value="Unassembled WGS sequence"/>
</dbReference>
<name>A0A4S4C398_9BACL</name>
<evidence type="ECO:0000256" key="2">
    <source>
        <dbReference type="ARBA" id="ARBA00022490"/>
    </source>
</evidence>
<accession>A0A4S4C398</accession>
<dbReference type="Gene3D" id="1.10.10.60">
    <property type="entry name" value="Homeodomain-like"/>
    <property type="match status" value="2"/>
</dbReference>
<evidence type="ECO:0000313" key="11">
    <source>
        <dbReference type="EMBL" id="THF82120.1"/>
    </source>
</evidence>
<dbReference type="InterPro" id="IPR018060">
    <property type="entry name" value="HTH_AraC"/>
</dbReference>
<organism evidence="11 12">
    <name type="scientific">Cohnella fermenti</name>
    <dbReference type="NCBI Taxonomy" id="2565925"/>
    <lineage>
        <taxon>Bacteria</taxon>
        <taxon>Bacillati</taxon>
        <taxon>Bacillota</taxon>
        <taxon>Bacilli</taxon>
        <taxon>Bacillales</taxon>
        <taxon>Paenibacillaceae</taxon>
        <taxon>Cohnella</taxon>
    </lineage>
</organism>
<keyword evidence="6" id="KW-0238">DNA-binding</keyword>
<dbReference type="SMART" id="SM00448">
    <property type="entry name" value="REC"/>
    <property type="match status" value="1"/>
</dbReference>
<evidence type="ECO:0000256" key="4">
    <source>
        <dbReference type="ARBA" id="ARBA00023012"/>
    </source>
</evidence>
<evidence type="ECO:0000259" key="10">
    <source>
        <dbReference type="PROSITE" id="PS50110"/>
    </source>
</evidence>
<dbReference type="InterPro" id="IPR018062">
    <property type="entry name" value="HTH_AraC-typ_CS"/>
</dbReference>
<evidence type="ECO:0000256" key="6">
    <source>
        <dbReference type="ARBA" id="ARBA00023125"/>
    </source>
</evidence>
<dbReference type="PROSITE" id="PS00041">
    <property type="entry name" value="HTH_ARAC_FAMILY_1"/>
    <property type="match status" value="1"/>
</dbReference>
<dbReference type="InterPro" id="IPR001789">
    <property type="entry name" value="Sig_transdc_resp-reg_receiver"/>
</dbReference>
<evidence type="ECO:0000256" key="1">
    <source>
        <dbReference type="ARBA" id="ARBA00004496"/>
    </source>
</evidence>
<evidence type="ECO:0000256" key="7">
    <source>
        <dbReference type="ARBA" id="ARBA00023163"/>
    </source>
</evidence>
<comment type="caution">
    <text evidence="11">The sequence shown here is derived from an EMBL/GenBank/DDBJ whole genome shotgun (WGS) entry which is preliminary data.</text>
</comment>
<dbReference type="RefSeq" id="WP_136369059.1">
    <property type="nucleotide sequence ID" value="NZ_SSOB01000007.1"/>
</dbReference>
<dbReference type="GO" id="GO:0000160">
    <property type="term" value="P:phosphorelay signal transduction system"/>
    <property type="evidence" value="ECO:0007669"/>
    <property type="project" value="UniProtKB-KW"/>
</dbReference>
<dbReference type="Pfam" id="PF00072">
    <property type="entry name" value="Response_reg"/>
    <property type="match status" value="1"/>
</dbReference>
<keyword evidence="7" id="KW-0804">Transcription</keyword>
<dbReference type="Gene3D" id="3.40.50.2300">
    <property type="match status" value="1"/>
</dbReference>
<keyword evidence="12" id="KW-1185">Reference proteome</keyword>
<keyword evidence="3 8" id="KW-0597">Phosphoprotein</keyword>
<dbReference type="GO" id="GO:0005737">
    <property type="term" value="C:cytoplasm"/>
    <property type="evidence" value="ECO:0007669"/>
    <property type="project" value="UniProtKB-SubCell"/>
</dbReference>
<dbReference type="InterPro" id="IPR011006">
    <property type="entry name" value="CheY-like_superfamily"/>
</dbReference>
<dbReference type="AlphaFoldDB" id="A0A4S4C398"/>
<comment type="subcellular location">
    <subcellularLocation>
        <location evidence="1">Cytoplasm</location>
    </subcellularLocation>
</comment>
<sequence>MKALIVDDEQHVRTSIRLLADWSALGIDEVLEAEDGKSALEHVRDHAPDIIVTDIMMPLLNGIELMERVQAQSPRRHKIIVVSGYNDFEWIRHAMRHGGIDYLLKPLDQRQLQEALARAVEYCRADRLADADGRLALEMNELKQLYRDKALSELLVKAGVPVLREQLARAMPDLAHAATGRLAVVRFAAWEHWASPPDGTDPDALASRWLTRLEGLLPAGAVAFRNWGSSMPEIAILVWREGCDMEFLRDALRRYDGPASADGVHIGIGAKTEFPASLHRSYREAVQALARRNLLNARCRFHEIGEAVAEPLRRLSFDRFEENFLTSVQSGKREPVRQAVSEWSAYLREFDELGLQQLQQWLEEYRMVKERWLDSFYDERPGGDLRLLSTALRLHLNPTGELTLTALEGALEMDLLALQEAFIQSRQSRQVNVMQEIARFLQENYWKDIPLKEISERYFLNKEHISRRFKQEFGESITDYTNRLRIDRSKLLLLNPALRIAEIAEMIGYRDEKYFSRVFKKFEKVPPNLYRGAANTQYER</sequence>
<dbReference type="PROSITE" id="PS01124">
    <property type="entry name" value="HTH_ARAC_FAMILY_2"/>
    <property type="match status" value="1"/>
</dbReference>
<evidence type="ECO:0000259" key="9">
    <source>
        <dbReference type="PROSITE" id="PS01124"/>
    </source>
</evidence>
<keyword evidence="2" id="KW-0963">Cytoplasm</keyword>
<dbReference type="InterPro" id="IPR051552">
    <property type="entry name" value="HptR"/>
</dbReference>
<feature type="domain" description="Response regulatory" evidence="10">
    <location>
        <begin position="2"/>
        <end position="120"/>
    </location>
</feature>
<evidence type="ECO:0000256" key="3">
    <source>
        <dbReference type="ARBA" id="ARBA00022553"/>
    </source>
</evidence>
<evidence type="ECO:0000256" key="8">
    <source>
        <dbReference type="PROSITE-ProRule" id="PRU00169"/>
    </source>
</evidence>
<dbReference type="GO" id="GO:0043565">
    <property type="term" value="F:sequence-specific DNA binding"/>
    <property type="evidence" value="ECO:0007669"/>
    <property type="project" value="InterPro"/>
</dbReference>
<evidence type="ECO:0000313" key="12">
    <source>
        <dbReference type="Proteomes" id="UP000310636"/>
    </source>
</evidence>
<dbReference type="SUPFAM" id="SSF52172">
    <property type="entry name" value="CheY-like"/>
    <property type="match status" value="1"/>
</dbReference>
<dbReference type="PANTHER" id="PTHR42713">
    <property type="entry name" value="HISTIDINE KINASE-RELATED"/>
    <property type="match status" value="1"/>
</dbReference>
<evidence type="ECO:0000256" key="5">
    <source>
        <dbReference type="ARBA" id="ARBA00023015"/>
    </source>
</evidence>
<keyword evidence="5" id="KW-0805">Transcription regulation</keyword>
<dbReference type="EMBL" id="SSOB01000007">
    <property type="protein sequence ID" value="THF82120.1"/>
    <property type="molecule type" value="Genomic_DNA"/>
</dbReference>
<dbReference type="PROSITE" id="PS50110">
    <property type="entry name" value="RESPONSE_REGULATORY"/>
    <property type="match status" value="1"/>
</dbReference>
<dbReference type="CDD" id="cd17536">
    <property type="entry name" value="REC_YesN-like"/>
    <property type="match status" value="1"/>
</dbReference>
<proteinExistence type="predicted"/>